<dbReference type="OrthoDB" id="5964333at2759"/>
<feature type="domain" description="Tyrosine-protein kinase ephrin type A/B receptor-like" evidence="2">
    <location>
        <begin position="416"/>
        <end position="451"/>
    </location>
</feature>
<feature type="transmembrane region" description="Helical" evidence="1">
    <location>
        <begin position="575"/>
        <end position="594"/>
    </location>
</feature>
<dbReference type="RefSeq" id="XP_013761888.1">
    <property type="nucleotide sequence ID" value="XM_013906434.1"/>
</dbReference>
<dbReference type="Pfam" id="PF07699">
    <property type="entry name" value="Ephrin_rec_like"/>
    <property type="match status" value="1"/>
</dbReference>
<proteinExistence type="predicted"/>
<dbReference type="InterPro" id="IPR009030">
    <property type="entry name" value="Growth_fac_rcpt_cys_sf"/>
</dbReference>
<feature type="transmembrane region" description="Helical" evidence="1">
    <location>
        <begin position="802"/>
        <end position="835"/>
    </location>
</feature>
<evidence type="ECO:0000259" key="2">
    <source>
        <dbReference type="Pfam" id="PF07699"/>
    </source>
</evidence>
<name>A0A0L0DNK4_THETB</name>
<keyword evidence="4" id="KW-1185">Reference proteome</keyword>
<dbReference type="PANTHER" id="PTHR11319">
    <property type="entry name" value="G PROTEIN-COUPLED RECEPTOR-RELATED"/>
    <property type="match status" value="1"/>
</dbReference>
<evidence type="ECO:0000313" key="4">
    <source>
        <dbReference type="Proteomes" id="UP000054408"/>
    </source>
</evidence>
<dbReference type="Proteomes" id="UP000054408">
    <property type="component" value="Unassembled WGS sequence"/>
</dbReference>
<keyword evidence="1" id="KW-1133">Transmembrane helix</keyword>
<feature type="transmembrane region" description="Helical" evidence="1">
    <location>
        <begin position="847"/>
        <end position="865"/>
    </location>
</feature>
<feature type="transmembrane region" description="Helical" evidence="1">
    <location>
        <begin position="685"/>
        <end position="705"/>
    </location>
</feature>
<dbReference type="EMBL" id="GL349437">
    <property type="protein sequence ID" value="KNC53571.1"/>
    <property type="molecule type" value="Genomic_DNA"/>
</dbReference>
<organism evidence="3 4">
    <name type="scientific">Thecamonas trahens ATCC 50062</name>
    <dbReference type="NCBI Taxonomy" id="461836"/>
    <lineage>
        <taxon>Eukaryota</taxon>
        <taxon>Apusozoa</taxon>
        <taxon>Apusomonadida</taxon>
        <taxon>Apusomonadidae</taxon>
        <taxon>Thecamonas</taxon>
    </lineage>
</organism>
<protein>
    <recommendedName>
        <fullName evidence="2">Tyrosine-protein kinase ephrin type A/B receptor-like domain-containing protein</fullName>
    </recommendedName>
</protein>
<feature type="transmembrane region" description="Helical" evidence="1">
    <location>
        <begin position="549"/>
        <end position="568"/>
    </location>
</feature>
<sequence>MALVVTVAASAAHEQRLYLGTASGGALKPGWRDATTTGALIGLSRGPGGPYDASGGATLLVGRNYTLVNESPHTVYLTTTPGVVFGHTSGGGMPSGDGNSVAASAFGSGSDVIPSGGSAVLMTRELTAPNVLFFQSTTAANLGWLLSLVSCTAPAPPETPQLISPAAGAAVDVGVRLSWEPVSEWGVNCAALAAEAGGTGSTEASGWKYRVLVREGSSLAPLNASFDAPGQVGSGLTASHEPFLVLTQASIQPGTTYAWAVQATNGAVSAMSNVRTFTVRGSVTPSPTPAPAPSNGVLGIHRILPTVPASAVGYAYFTVELETPGGELVITGSSASLPIPGAPAAGSIKLYANSGNGTGDEVMRFPRAGEATYVSSEDDASARQTIVVASATSSRYYVGVGAASGAATFSLAATYACPHGMYLSDPTSTRCEACPVGAVTSSAGATSREACVCGPGYYGDAATGLCSACPEGGVCMGGRAPGAMAGFFAASSDRGAVAYKCPQPVACLGGAAPSQCRTGYAGELCSSCAKGSHYELNSRCFECPAAPELNMLVGVALLVLFLLASGELARFYRHFACVPVAINFVQTVAILPLFQLEWPQHLVLFFNDCSGFNLNPELTAANCYVEMKWRTFWLFKLLLPVVVAALFGAVYAAVRSGATLGLKCCADGWSYLGLGRALKRRLVPAYMTFLMFVYVSVAGAALSFFDCTKQPDGSYTLDASADIVCYGSSWYELLPAAVLGVFVYAVGIPVVLLVVLIERSRHLYAVTPHGDAIYAYLGPLYLRYRPEVYWWEAIHFARKAALLAWAYFLTTFTLVQAAGALATVVGFLVAHLVVGPYEYGLANQLDALLQGIIGVLLLAGLLFQSGSLPETASMDEIVFAIVATLFVVALVVSVAAALRELYVLETPVSHEQLEGIRERLGAAETLHFDNVEALAAGKAAPTGGYNTPGTTAYEYEYASSS</sequence>
<gene>
    <name evidence="3" type="ORF">AMSG_01281</name>
</gene>
<dbReference type="SMART" id="SM01411">
    <property type="entry name" value="Ephrin_rec_like"/>
    <property type="match status" value="1"/>
</dbReference>
<dbReference type="GeneID" id="25561036"/>
<keyword evidence="1" id="KW-0812">Transmembrane</keyword>
<dbReference type="SUPFAM" id="SSF57184">
    <property type="entry name" value="Growth factor receptor domain"/>
    <property type="match status" value="1"/>
</dbReference>
<dbReference type="AlphaFoldDB" id="A0A0L0DNK4"/>
<evidence type="ECO:0000256" key="1">
    <source>
        <dbReference type="SAM" id="Phobius"/>
    </source>
</evidence>
<feature type="transmembrane region" description="Helical" evidence="1">
    <location>
        <begin position="736"/>
        <end position="756"/>
    </location>
</feature>
<accession>A0A0L0DNK4</accession>
<reference evidence="3 4" key="1">
    <citation type="submission" date="2010-05" db="EMBL/GenBank/DDBJ databases">
        <title>The Genome Sequence of Thecamonas trahens ATCC 50062.</title>
        <authorList>
            <consortium name="The Broad Institute Genome Sequencing Platform"/>
            <person name="Russ C."/>
            <person name="Cuomo C."/>
            <person name="Shea T."/>
            <person name="Young S.K."/>
            <person name="Zeng Q."/>
            <person name="Koehrsen M."/>
            <person name="Haas B."/>
            <person name="Borodovsky M."/>
            <person name="Guigo R."/>
            <person name="Alvarado L."/>
            <person name="Berlin A."/>
            <person name="Bochicchio J."/>
            <person name="Borenstein D."/>
            <person name="Chapman S."/>
            <person name="Chen Z."/>
            <person name="Freedman E."/>
            <person name="Gellesch M."/>
            <person name="Goldberg J."/>
            <person name="Griggs A."/>
            <person name="Gujja S."/>
            <person name="Heilman E."/>
            <person name="Heiman D."/>
            <person name="Hepburn T."/>
            <person name="Howarth C."/>
            <person name="Jen D."/>
            <person name="Larson L."/>
            <person name="Mehta T."/>
            <person name="Park D."/>
            <person name="Pearson M."/>
            <person name="Roberts A."/>
            <person name="Saif S."/>
            <person name="Shenoy N."/>
            <person name="Sisk P."/>
            <person name="Stolte C."/>
            <person name="Sykes S."/>
            <person name="Thomson T."/>
            <person name="Walk T."/>
            <person name="White J."/>
            <person name="Yandava C."/>
            <person name="Burger G."/>
            <person name="Gray M.W."/>
            <person name="Holland P.W.H."/>
            <person name="King N."/>
            <person name="Lang F.B.F."/>
            <person name="Roger A.J."/>
            <person name="Ruiz-Trillo I."/>
            <person name="Lander E."/>
            <person name="Nusbaum C."/>
        </authorList>
    </citation>
    <scope>NUCLEOTIDE SEQUENCE [LARGE SCALE GENOMIC DNA]</scope>
    <source>
        <strain evidence="3 4">ATCC 50062</strain>
    </source>
</reference>
<evidence type="ECO:0000313" key="3">
    <source>
        <dbReference type="EMBL" id="KNC53571.1"/>
    </source>
</evidence>
<keyword evidence="1" id="KW-0472">Membrane</keyword>
<feature type="transmembrane region" description="Helical" evidence="1">
    <location>
        <begin position="633"/>
        <end position="654"/>
    </location>
</feature>
<dbReference type="Gene3D" id="2.60.40.10">
    <property type="entry name" value="Immunoglobulins"/>
    <property type="match status" value="1"/>
</dbReference>
<dbReference type="Gene3D" id="2.10.50.10">
    <property type="entry name" value="Tumor Necrosis Factor Receptor, subunit A, domain 2"/>
    <property type="match status" value="1"/>
</dbReference>
<dbReference type="InterPro" id="IPR013783">
    <property type="entry name" value="Ig-like_fold"/>
</dbReference>
<dbReference type="PANTHER" id="PTHR11319:SF35">
    <property type="entry name" value="OUTER MEMBRANE PROTEIN PMPC-RELATED"/>
    <property type="match status" value="1"/>
</dbReference>
<dbReference type="InterPro" id="IPR011641">
    <property type="entry name" value="Tyr-kin_ephrin_A/B_rcpt-like"/>
</dbReference>
<feature type="transmembrane region" description="Helical" evidence="1">
    <location>
        <begin position="877"/>
        <end position="898"/>
    </location>
</feature>